<feature type="transmembrane region" description="Helical" evidence="7">
    <location>
        <begin position="184"/>
        <end position="211"/>
    </location>
</feature>
<dbReference type="PROSITE" id="PS01347">
    <property type="entry name" value="MRAY_1"/>
    <property type="match status" value="1"/>
</dbReference>
<evidence type="ECO:0000256" key="1">
    <source>
        <dbReference type="ARBA" id="ARBA00004141"/>
    </source>
</evidence>
<organism evidence="10 11">
    <name type="scientific">Anabaena sphaerica FACHB-251</name>
    <dbReference type="NCBI Taxonomy" id="2692883"/>
    <lineage>
        <taxon>Bacteria</taxon>
        <taxon>Bacillati</taxon>
        <taxon>Cyanobacteriota</taxon>
        <taxon>Cyanophyceae</taxon>
        <taxon>Nostocales</taxon>
        <taxon>Nostocaceae</taxon>
        <taxon>Anabaena</taxon>
    </lineage>
</organism>
<feature type="transmembrane region" description="Helical" evidence="7">
    <location>
        <begin position="106"/>
        <end position="139"/>
    </location>
</feature>
<sequence>MWSEGKFSVDAKLSPNQGLNISGIGLASLLALALTTAALILDSMGHRVFWQTSSLTMPFLLCAVGAAAAGYWVVPLLQALKTGQIIREDGPQAHLKKAGTPTMGGVFFIPVAVTIACILSNFAQDVVAVSVLTLSYGFIGWIDDWQILRRKSNKGISPTMKLALQIIFAACFCLWMMLNRDFSITNIALPVVGFSLPLGLLFWPLAGFVLVAESNATNLTDGIDGLAGGTVAIAIFALGAVIAPTSPELMIFCAAMSGSCLGFLAHNRNPARVFMGDTGSLALGGALAAVALLTNSLVALFILSGIFFVETLSVMAQVSYYKATKGPDGKGKRLFKMAPLHHHLELTGWSELQVVGAFYIIAAILATICLTFIKF</sequence>
<gene>
    <name evidence="7" type="primary">mraY</name>
    <name evidence="10" type="ORF">H6G06_10290</name>
</gene>
<dbReference type="GO" id="GO:0009252">
    <property type="term" value="P:peptidoglycan biosynthetic process"/>
    <property type="evidence" value="ECO:0007669"/>
    <property type="project" value="UniProtKB-UniRule"/>
</dbReference>
<evidence type="ECO:0000256" key="2">
    <source>
        <dbReference type="ARBA" id="ARBA00005583"/>
    </source>
</evidence>
<keyword evidence="3 7" id="KW-0808">Transferase</keyword>
<proteinExistence type="inferred from homology"/>
<dbReference type="CDD" id="cd06852">
    <property type="entry name" value="GT_MraY"/>
    <property type="match status" value="1"/>
</dbReference>
<accession>A0A927A0T3</accession>
<dbReference type="GO" id="GO:0008963">
    <property type="term" value="F:phospho-N-acetylmuramoyl-pentapeptide-transferase activity"/>
    <property type="evidence" value="ECO:0007669"/>
    <property type="project" value="UniProtKB-UniRule"/>
</dbReference>
<dbReference type="EC" id="2.7.8.13" evidence="7 8"/>
<comment type="caution">
    <text evidence="10">The sequence shown here is derived from an EMBL/GenBank/DDBJ whole genome shotgun (WGS) entry which is preliminary data.</text>
</comment>
<keyword evidence="7" id="KW-1003">Cell membrane</keyword>
<keyword evidence="5 7" id="KW-1133">Transmembrane helix</keyword>
<evidence type="ECO:0000256" key="8">
    <source>
        <dbReference type="NCBIfam" id="TIGR00445"/>
    </source>
</evidence>
<evidence type="ECO:0000313" key="11">
    <source>
        <dbReference type="Proteomes" id="UP000662185"/>
    </source>
</evidence>
<feature type="transmembrane region" description="Helical" evidence="7">
    <location>
        <begin position="160"/>
        <end position="178"/>
    </location>
</feature>
<comment type="cofactor">
    <cofactor evidence="7 9">
        <name>Mg(2+)</name>
        <dbReference type="ChEBI" id="CHEBI:18420"/>
    </cofactor>
</comment>
<evidence type="ECO:0000256" key="5">
    <source>
        <dbReference type="ARBA" id="ARBA00022989"/>
    </source>
</evidence>
<dbReference type="Pfam" id="PF10555">
    <property type="entry name" value="MraY_sig1"/>
    <property type="match status" value="1"/>
</dbReference>
<comment type="catalytic activity">
    <reaction evidence="7">
        <text>UDP-N-acetyl-alpha-D-muramoyl-L-alanyl-gamma-D-glutamyl-meso-2,6-diaminopimeloyl-D-alanyl-D-alanine + di-trans,octa-cis-undecaprenyl phosphate = di-trans,octa-cis-undecaprenyl diphospho-N-acetyl-alpha-D-muramoyl-L-alanyl-D-glutamyl-meso-2,6-diaminopimeloyl-D-alanyl-D-alanine + UMP</text>
        <dbReference type="Rhea" id="RHEA:28386"/>
        <dbReference type="ChEBI" id="CHEBI:57865"/>
        <dbReference type="ChEBI" id="CHEBI:60392"/>
        <dbReference type="ChEBI" id="CHEBI:61386"/>
        <dbReference type="ChEBI" id="CHEBI:61387"/>
        <dbReference type="EC" id="2.7.8.13"/>
    </reaction>
</comment>
<keyword evidence="7 9" id="KW-0460">Magnesium</keyword>
<dbReference type="AlphaFoldDB" id="A0A927A0T3"/>
<dbReference type="GO" id="GO:0008360">
    <property type="term" value="P:regulation of cell shape"/>
    <property type="evidence" value="ECO:0007669"/>
    <property type="project" value="UniProtKB-KW"/>
</dbReference>
<keyword evidence="7" id="KW-0133">Cell shape</keyword>
<dbReference type="EMBL" id="JACJQU010000004">
    <property type="protein sequence ID" value="MBD2293873.1"/>
    <property type="molecule type" value="Genomic_DNA"/>
</dbReference>
<dbReference type="HAMAP" id="MF_00038">
    <property type="entry name" value="MraY"/>
    <property type="match status" value="1"/>
</dbReference>
<feature type="transmembrane region" description="Helical" evidence="7">
    <location>
        <begin position="223"/>
        <end position="243"/>
    </location>
</feature>
<dbReference type="PANTHER" id="PTHR22926">
    <property type="entry name" value="PHOSPHO-N-ACETYLMURAMOYL-PENTAPEPTIDE-TRANSFERASE"/>
    <property type="match status" value="1"/>
</dbReference>
<evidence type="ECO:0000256" key="6">
    <source>
        <dbReference type="ARBA" id="ARBA00023136"/>
    </source>
</evidence>
<keyword evidence="6 7" id="KW-0472">Membrane</keyword>
<feature type="transmembrane region" description="Helical" evidence="7">
    <location>
        <begin position="53"/>
        <end position="74"/>
    </location>
</feature>
<keyword evidence="7" id="KW-0573">Peptidoglycan synthesis</keyword>
<feature type="transmembrane region" description="Helical" evidence="7">
    <location>
        <begin position="286"/>
        <end position="309"/>
    </location>
</feature>
<comment type="pathway">
    <text evidence="7">Cell wall biogenesis; peptidoglycan biosynthesis.</text>
</comment>
<feature type="transmembrane region" description="Helical" evidence="7">
    <location>
        <begin position="20"/>
        <end position="41"/>
    </location>
</feature>
<dbReference type="NCBIfam" id="TIGR00445">
    <property type="entry name" value="mraY"/>
    <property type="match status" value="1"/>
</dbReference>
<dbReference type="InterPro" id="IPR000715">
    <property type="entry name" value="Glycosyl_transferase_4"/>
</dbReference>
<dbReference type="GO" id="GO:0071555">
    <property type="term" value="P:cell wall organization"/>
    <property type="evidence" value="ECO:0007669"/>
    <property type="project" value="UniProtKB-KW"/>
</dbReference>
<feature type="binding site" evidence="9">
    <location>
        <position position="218"/>
    </location>
    <ligand>
        <name>Mg(2+)</name>
        <dbReference type="ChEBI" id="CHEBI:18420"/>
    </ligand>
</feature>
<keyword evidence="7" id="KW-0132">Cell division</keyword>
<dbReference type="InterPro" id="IPR018480">
    <property type="entry name" value="PNAcMuramoyl-5peptid_Trfase_CS"/>
</dbReference>
<comment type="subcellular location">
    <subcellularLocation>
        <location evidence="7">Cell membrane</location>
        <topology evidence="7">Multi-pass membrane protein</topology>
    </subcellularLocation>
    <subcellularLocation>
        <location evidence="1">Membrane</location>
        <topology evidence="1">Multi-pass membrane protein</topology>
    </subcellularLocation>
</comment>
<dbReference type="Pfam" id="PF00953">
    <property type="entry name" value="Glycos_transf_4"/>
    <property type="match status" value="1"/>
</dbReference>
<dbReference type="PROSITE" id="PS01348">
    <property type="entry name" value="MRAY_2"/>
    <property type="match status" value="1"/>
</dbReference>
<feature type="transmembrane region" description="Helical" evidence="7">
    <location>
        <begin position="354"/>
        <end position="373"/>
    </location>
</feature>
<comment type="similarity">
    <text evidence="2 7">Belongs to the glycosyltransferase 4 family. MraY subfamily.</text>
</comment>
<protein>
    <recommendedName>
        <fullName evidence="7 8">Phospho-N-acetylmuramoyl-pentapeptide-transferase</fullName>
        <ecNumber evidence="7 8">2.7.8.13</ecNumber>
    </recommendedName>
    <alternativeName>
        <fullName evidence="7">UDP-MurNAc-pentapeptide phosphotransferase</fullName>
    </alternativeName>
</protein>
<evidence type="ECO:0000256" key="9">
    <source>
        <dbReference type="PIRSR" id="PIRSR600715-1"/>
    </source>
</evidence>
<keyword evidence="7" id="KW-0131">Cell cycle</keyword>
<dbReference type="GO" id="GO:0046872">
    <property type="term" value="F:metal ion binding"/>
    <property type="evidence" value="ECO:0007669"/>
    <property type="project" value="UniProtKB-KW"/>
</dbReference>
<keyword evidence="4 7" id="KW-0812">Transmembrane</keyword>
<evidence type="ECO:0000256" key="3">
    <source>
        <dbReference type="ARBA" id="ARBA00022679"/>
    </source>
</evidence>
<dbReference type="InterPro" id="IPR003524">
    <property type="entry name" value="PNAcMuramoyl-5peptid_Trfase"/>
</dbReference>
<evidence type="ECO:0000313" key="10">
    <source>
        <dbReference type="EMBL" id="MBD2293873.1"/>
    </source>
</evidence>
<keyword evidence="11" id="KW-1185">Reference proteome</keyword>
<keyword evidence="7" id="KW-0961">Cell wall biogenesis/degradation</keyword>
<feature type="transmembrane region" description="Helical" evidence="7">
    <location>
        <begin position="249"/>
        <end position="265"/>
    </location>
</feature>
<dbReference type="GO" id="GO:0051301">
    <property type="term" value="P:cell division"/>
    <property type="evidence" value="ECO:0007669"/>
    <property type="project" value="UniProtKB-KW"/>
</dbReference>
<evidence type="ECO:0000256" key="7">
    <source>
        <dbReference type="HAMAP-Rule" id="MF_00038"/>
    </source>
</evidence>
<dbReference type="PANTHER" id="PTHR22926:SF5">
    <property type="entry name" value="PHOSPHO-N-ACETYLMURAMOYL-PENTAPEPTIDE-TRANSFERASE HOMOLOG"/>
    <property type="match status" value="1"/>
</dbReference>
<reference evidence="11" key="1">
    <citation type="journal article" date="2020" name="ISME J.">
        <title>Comparative genomics reveals insights into cyanobacterial evolution and habitat adaptation.</title>
        <authorList>
            <person name="Chen M.Y."/>
            <person name="Teng W.K."/>
            <person name="Zhao L."/>
            <person name="Hu C.X."/>
            <person name="Zhou Y.K."/>
            <person name="Han B.P."/>
            <person name="Song L.R."/>
            <person name="Shu W.S."/>
        </authorList>
    </citation>
    <scope>NUCLEOTIDE SEQUENCE [LARGE SCALE GENOMIC DNA]</scope>
    <source>
        <strain evidence="11">FACHB-251</strain>
    </source>
</reference>
<dbReference type="GO" id="GO:0005886">
    <property type="term" value="C:plasma membrane"/>
    <property type="evidence" value="ECO:0007669"/>
    <property type="project" value="UniProtKB-SubCell"/>
</dbReference>
<feature type="binding site" evidence="9">
    <location>
        <position position="277"/>
    </location>
    <ligand>
        <name>Mg(2+)</name>
        <dbReference type="ChEBI" id="CHEBI:18420"/>
    </ligand>
</feature>
<comment type="function">
    <text evidence="7">Catalyzes the initial step of the lipid cycle reactions in the biosynthesis of the cell wall peptidoglycan: transfers peptidoglycan precursor phospho-MurNAc-pentapeptide from UDP-MurNAc-pentapeptide onto the lipid carrier undecaprenyl phosphate, yielding undecaprenyl-pyrophosphoryl-MurNAc-pentapeptide, known as lipid I.</text>
</comment>
<name>A0A927A0T3_9NOST</name>
<keyword evidence="7 9" id="KW-0479">Metal-binding</keyword>
<dbReference type="Proteomes" id="UP000662185">
    <property type="component" value="Unassembled WGS sequence"/>
</dbReference>
<evidence type="ECO:0000256" key="4">
    <source>
        <dbReference type="ARBA" id="ARBA00022692"/>
    </source>
</evidence>